<protein>
    <submittedName>
        <fullName evidence="1">Uncharacterized protein</fullName>
    </submittedName>
</protein>
<organism evidence="1 2">
    <name type="scientific">Microtetraspora fusca</name>
    <dbReference type="NCBI Taxonomy" id="1997"/>
    <lineage>
        <taxon>Bacteria</taxon>
        <taxon>Bacillati</taxon>
        <taxon>Actinomycetota</taxon>
        <taxon>Actinomycetes</taxon>
        <taxon>Streptosporangiales</taxon>
        <taxon>Streptosporangiaceae</taxon>
        <taxon>Microtetraspora</taxon>
    </lineage>
</organism>
<dbReference type="RefSeq" id="WP_387346027.1">
    <property type="nucleotide sequence ID" value="NZ_JBIAXI010000024.1"/>
</dbReference>
<gene>
    <name evidence="1" type="ORF">ACFY05_32325</name>
</gene>
<dbReference type="EMBL" id="JBIAXI010000024">
    <property type="protein sequence ID" value="MFF4777554.1"/>
    <property type="molecule type" value="Genomic_DNA"/>
</dbReference>
<dbReference type="Proteomes" id="UP001602119">
    <property type="component" value="Unassembled WGS sequence"/>
</dbReference>
<sequence>MRLERVTADADGIVVVQHDLGTTSVGVRCEDPAGQPVGYMCAVALDPDRVEVLLAPGTAVSAIVVESELEGKEDATPRSL</sequence>
<reference evidence="1 2" key="1">
    <citation type="submission" date="2024-10" db="EMBL/GenBank/DDBJ databases">
        <title>The Natural Products Discovery Center: Release of the First 8490 Sequenced Strains for Exploring Actinobacteria Biosynthetic Diversity.</title>
        <authorList>
            <person name="Kalkreuter E."/>
            <person name="Kautsar S.A."/>
            <person name="Yang D."/>
            <person name="Bader C.D."/>
            <person name="Teijaro C.N."/>
            <person name="Fluegel L."/>
            <person name="Davis C.M."/>
            <person name="Simpson J.R."/>
            <person name="Lauterbach L."/>
            <person name="Steele A.D."/>
            <person name="Gui C."/>
            <person name="Meng S."/>
            <person name="Li G."/>
            <person name="Viehrig K."/>
            <person name="Ye F."/>
            <person name="Su P."/>
            <person name="Kiefer A.F."/>
            <person name="Nichols A."/>
            <person name="Cepeda A.J."/>
            <person name="Yan W."/>
            <person name="Fan B."/>
            <person name="Jiang Y."/>
            <person name="Adhikari A."/>
            <person name="Zheng C.-J."/>
            <person name="Schuster L."/>
            <person name="Cowan T.M."/>
            <person name="Smanski M.J."/>
            <person name="Chevrette M.G."/>
            <person name="De Carvalho L.P.S."/>
            <person name="Shen B."/>
        </authorList>
    </citation>
    <scope>NUCLEOTIDE SEQUENCE [LARGE SCALE GENOMIC DNA]</scope>
    <source>
        <strain evidence="1 2">NPDC001281</strain>
    </source>
</reference>
<accession>A0ABW6VDY2</accession>
<proteinExistence type="predicted"/>
<name>A0ABW6VDY2_MICFU</name>
<keyword evidence="2" id="KW-1185">Reference proteome</keyword>
<evidence type="ECO:0000313" key="1">
    <source>
        <dbReference type="EMBL" id="MFF4777554.1"/>
    </source>
</evidence>
<evidence type="ECO:0000313" key="2">
    <source>
        <dbReference type="Proteomes" id="UP001602119"/>
    </source>
</evidence>
<comment type="caution">
    <text evidence="1">The sequence shown here is derived from an EMBL/GenBank/DDBJ whole genome shotgun (WGS) entry which is preliminary data.</text>
</comment>